<accession>A0AAD7ULH6</accession>
<comment type="caution">
    <text evidence="5">The sequence shown here is derived from an EMBL/GenBank/DDBJ whole genome shotgun (WGS) entry which is preliminary data.</text>
</comment>
<dbReference type="GO" id="GO:0051087">
    <property type="term" value="F:protein-folding chaperone binding"/>
    <property type="evidence" value="ECO:0007669"/>
    <property type="project" value="InterPro"/>
</dbReference>
<organism evidence="5 6">
    <name type="scientific">Chrysophaeum taylorii</name>
    <dbReference type="NCBI Taxonomy" id="2483200"/>
    <lineage>
        <taxon>Eukaryota</taxon>
        <taxon>Sar</taxon>
        <taxon>Stramenopiles</taxon>
        <taxon>Ochrophyta</taxon>
        <taxon>Pelagophyceae</taxon>
        <taxon>Pelagomonadales</taxon>
        <taxon>Pelagomonadaceae</taxon>
        <taxon>Chrysophaeum</taxon>
    </lineage>
</organism>
<gene>
    <name evidence="5" type="ORF">CTAYLR_007053</name>
</gene>
<dbReference type="SUPFAM" id="SSF48452">
    <property type="entry name" value="TPR-like"/>
    <property type="match status" value="1"/>
</dbReference>
<dbReference type="InterPro" id="IPR011990">
    <property type="entry name" value="TPR-like_helical_dom_sf"/>
</dbReference>
<sequence>MDADGGLLKFFRGSEEEVLSRCAQHPAIREHLADAAFVAKVRSMSERARAATEPAKFAELGRELMQDPRLTQCAMLGAGVNLTVDEADMRKAERTGDIEKRSPLRVDDLVEAERCENPAEARAKGTSAYAKSPAKALAFWVRALRFRRDEGIPDEPREAAALYSNIAQALLKLGHPGRAEQAASRALKYYDAPHDVFVAPEKKDDVGGAKKKALYRRALAREALRKYELALEDAKQVDETLAARLEKLVDVDAKQRVEKVKRKQEENKVGKTRASGLELSRSKANGSSELGYLEERDYSHDIRKRLNSRVLDIQVDLGNSAYVQITELRDQTTASVAVTLKRGARALYYDLDVHCSWVAHPEPTFDLDEDDEARPIKGTIRLYNVSHETDYDPGADPNVAFMYQLGYQGFPPPWFDGKYATDQAPVWAKRLIDGAHSLYEALALDVKAMLDDFKQAK</sequence>
<comment type="similarity">
    <text evidence="1">Belongs to the AHA1 family.</text>
</comment>
<evidence type="ECO:0000313" key="6">
    <source>
        <dbReference type="Proteomes" id="UP001230188"/>
    </source>
</evidence>
<keyword evidence="2" id="KW-0802">TPR repeat</keyword>
<evidence type="ECO:0000259" key="4">
    <source>
        <dbReference type="Pfam" id="PF09229"/>
    </source>
</evidence>
<dbReference type="InterPro" id="IPR015310">
    <property type="entry name" value="AHSA1-like_N"/>
</dbReference>
<proteinExistence type="inferred from homology"/>
<dbReference type="Proteomes" id="UP001230188">
    <property type="component" value="Unassembled WGS sequence"/>
</dbReference>
<dbReference type="SUPFAM" id="SSF103111">
    <property type="entry name" value="Activator of Hsp90 ATPase, Aha1"/>
    <property type="match status" value="1"/>
</dbReference>
<evidence type="ECO:0000256" key="1">
    <source>
        <dbReference type="ARBA" id="ARBA00006817"/>
    </source>
</evidence>
<evidence type="ECO:0000256" key="3">
    <source>
        <dbReference type="SAM" id="MobiDB-lite"/>
    </source>
</evidence>
<dbReference type="GO" id="GO:0001671">
    <property type="term" value="F:ATPase activator activity"/>
    <property type="evidence" value="ECO:0007669"/>
    <property type="project" value="InterPro"/>
</dbReference>
<dbReference type="EMBL" id="JAQMWT010000084">
    <property type="protein sequence ID" value="KAJ8611030.1"/>
    <property type="molecule type" value="Genomic_DNA"/>
</dbReference>
<dbReference type="InterPro" id="IPR036338">
    <property type="entry name" value="Aha1"/>
</dbReference>
<reference evidence="5" key="1">
    <citation type="submission" date="2023-01" db="EMBL/GenBank/DDBJ databases">
        <title>Metagenome sequencing of chrysophaentin producing Chrysophaeum taylorii.</title>
        <authorList>
            <person name="Davison J."/>
            <person name="Bewley C."/>
        </authorList>
    </citation>
    <scope>NUCLEOTIDE SEQUENCE</scope>
    <source>
        <strain evidence="5">NIES-1699</strain>
    </source>
</reference>
<dbReference type="Pfam" id="PF09229">
    <property type="entry name" value="Aha1_N"/>
    <property type="match status" value="1"/>
</dbReference>
<dbReference type="GO" id="GO:0101031">
    <property type="term" value="C:protein folding chaperone complex"/>
    <property type="evidence" value="ECO:0007669"/>
    <property type="project" value="TreeGrafter"/>
</dbReference>
<evidence type="ECO:0000256" key="2">
    <source>
        <dbReference type="ARBA" id="ARBA00022803"/>
    </source>
</evidence>
<keyword evidence="6" id="KW-1185">Reference proteome</keyword>
<dbReference type="InterPro" id="IPR051966">
    <property type="entry name" value="RPAP3"/>
</dbReference>
<feature type="domain" description="Activator of Hsp90 ATPase AHSA1-like N-terminal" evidence="4">
    <location>
        <begin position="295"/>
        <end position="392"/>
    </location>
</feature>
<dbReference type="Gene3D" id="1.25.40.10">
    <property type="entry name" value="Tetratricopeptide repeat domain"/>
    <property type="match status" value="1"/>
</dbReference>
<dbReference type="PANTHER" id="PTHR46423:SF1">
    <property type="entry name" value="RNA POLYMERASE II-ASSOCIATED PROTEIN 3"/>
    <property type="match status" value="1"/>
</dbReference>
<dbReference type="Gene3D" id="3.15.10.20">
    <property type="entry name" value="Activator of Hsp90 ATPase Aha1, N-terminal domain"/>
    <property type="match status" value="1"/>
</dbReference>
<evidence type="ECO:0000313" key="5">
    <source>
        <dbReference type="EMBL" id="KAJ8611030.1"/>
    </source>
</evidence>
<protein>
    <recommendedName>
        <fullName evidence="4">Activator of Hsp90 ATPase AHSA1-like N-terminal domain-containing protein</fullName>
    </recommendedName>
</protein>
<dbReference type="AlphaFoldDB" id="A0AAD7ULH6"/>
<name>A0AAD7ULH6_9STRA</name>
<feature type="region of interest" description="Disordered" evidence="3">
    <location>
        <begin position="262"/>
        <end position="281"/>
    </location>
</feature>
<dbReference type="PANTHER" id="PTHR46423">
    <property type="entry name" value="RNA POLYMERASE II-ASSOCIATED PROTEIN 3"/>
    <property type="match status" value="1"/>
</dbReference>